<protein>
    <submittedName>
        <fullName evidence="2">Uncharacterized protein</fullName>
    </submittedName>
</protein>
<gene>
    <name evidence="2" type="ORF">GS424_002725</name>
</gene>
<dbReference type="Proteomes" id="UP000478463">
    <property type="component" value="Chromosome"/>
</dbReference>
<dbReference type="EMBL" id="CP063310">
    <property type="protein sequence ID" value="QOS68801.1"/>
    <property type="molecule type" value="Genomic_DNA"/>
</dbReference>
<name>A0A6L7IW50_9ACTN</name>
<dbReference type="RefSeq" id="WP_160943589.1">
    <property type="nucleotide sequence ID" value="NZ_CP063310.1"/>
</dbReference>
<evidence type="ECO:0000313" key="3">
    <source>
        <dbReference type="Proteomes" id="UP000478463"/>
    </source>
</evidence>
<evidence type="ECO:0000256" key="1">
    <source>
        <dbReference type="SAM" id="MobiDB-lite"/>
    </source>
</evidence>
<accession>A0A6L7IW50</accession>
<dbReference type="AlphaFoldDB" id="A0A6L7IW50"/>
<dbReference type="KEGG" id="egd:GS424_002725"/>
<evidence type="ECO:0000313" key="2">
    <source>
        <dbReference type="EMBL" id="QOS68801.1"/>
    </source>
</evidence>
<feature type="compositionally biased region" description="Acidic residues" evidence="1">
    <location>
        <begin position="15"/>
        <end position="31"/>
    </location>
</feature>
<sequence>MSDVDAFVIDDDFDPLADLSLDDGERDDAEADYLPPIPDADKSVVPPVVPLSPAERIEKLLAGIPGQQFRLLHAVAFCTEPKTMDEAVADLDAAYPTTTSVYSSAQVVQLLERDGALERIVDESAEDAADAAVPAEDEGDFISVTPAAPCRYRATRAGLDAIAAHVNESLVVEKIVEDERYLPIFQRVLEMTAREGGCPTKELDQAVDGDPLCQEPRRFCGFFRGKLEETGAIEWRDSWTITELGRSVLASGVFAATSSTER</sequence>
<reference evidence="2 3" key="1">
    <citation type="submission" date="2020-10" db="EMBL/GenBank/DDBJ databases">
        <title>Eggerthella sp. nov., isolated from human feces.</title>
        <authorList>
            <person name="Yajun G."/>
        </authorList>
    </citation>
    <scope>NUCLEOTIDE SEQUENCE [LARGE SCALE GENOMIC DNA]</scope>
    <source>
        <strain evidence="2 3">HF-1101</strain>
    </source>
</reference>
<proteinExistence type="predicted"/>
<feature type="region of interest" description="Disordered" evidence="1">
    <location>
        <begin position="15"/>
        <end position="39"/>
    </location>
</feature>
<organism evidence="2 3">
    <name type="scientific">Eggerthella guodeyinii</name>
    <dbReference type="NCBI Taxonomy" id="2690837"/>
    <lineage>
        <taxon>Bacteria</taxon>
        <taxon>Bacillati</taxon>
        <taxon>Actinomycetota</taxon>
        <taxon>Coriobacteriia</taxon>
        <taxon>Eggerthellales</taxon>
        <taxon>Eggerthellaceae</taxon>
        <taxon>Eggerthella</taxon>
    </lineage>
</organism>